<dbReference type="SUPFAM" id="SSF55031">
    <property type="entry name" value="Bacterial exopeptidase dimerisation domain"/>
    <property type="match status" value="1"/>
</dbReference>
<dbReference type="GO" id="GO:0000328">
    <property type="term" value="C:fungal-type vacuole lumen"/>
    <property type="evidence" value="ECO:0007669"/>
    <property type="project" value="TreeGrafter"/>
</dbReference>
<evidence type="ECO:0000256" key="1">
    <source>
        <dbReference type="ARBA" id="ARBA00006247"/>
    </source>
</evidence>
<evidence type="ECO:0000256" key="5">
    <source>
        <dbReference type="ARBA" id="ARBA00022833"/>
    </source>
</evidence>
<dbReference type="PANTHER" id="PTHR45962:SF1">
    <property type="entry name" value="N-FATTY-ACYL-AMINO ACID SYNTHASE_HYDROLASE PM20D1"/>
    <property type="match status" value="1"/>
</dbReference>
<feature type="binding site" evidence="7">
    <location>
        <position position="225"/>
    </location>
    <ligand>
        <name>Zn(2+)</name>
        <dbReference type="ChEBI" id="CHEBI:29105"/>
        <label>1</label>
    </ligand>
</feature>
<evidence type="ECO:0000256" key="6">
    <source>
        <dbReference type="PIRSR" id="PIRSR037217-1"/>
    </source>
</evidence>
<dbReference type="EMBL" id="LNZH02000209">
    <property type="protein sequence ID" value="OCB85474.1"/>
    <property type="molecule type" value="Genomic_DNA"/>
</dbReference>
<keyword evidence="2" id="KW-0645">Protease</keyword>
<dbReference type="PROSITE" id="PS00758">
    <property type="entry name" value="ARGE_DAPE_CPG2_1"/>
    <property type="match status" value="1"/>
</dbReference>
<keyword evidence="8" id="KW-0812">Transmembrane</keyword>
<gene>
    <name evidence="10" type="ORF">A7U60_g7483</name>
</gene>
<dbReference type="InterPro" id="IPR002933">
    <property type="entry name" value="Peptidase_M20"/>
</dbReference>
<feature type="active site" description="Proton acceptor" evidence="6">
    <location>
        <position position="259"/>
    </location>
</feature>
<organism evidence="10 11">
    <name type="scientific">Sanghuangporus baumii</name>
    <name type="common">Phellinus baumii</name>
    <dbReference type="NCBI Taxonomy" id="108892"/>
    <lineage>
        <taxon>Eukaryota</taxon>
        <taxon>Fungi</taxon>
        <taxon>Dikarya</taxon>
        <taxon>Basidiomycota</taxon>
        <taxon>Agaricomycotina</taxon>
        <taxon>Agaricomycetes</taxon>
        <taxon>Hymenochaetales</taxon>
        <taxon>Hymenochaetaceae</taxon>
        <taxon>Sanghuangporus</taxon>
    </lineage>
</organism>
<keyword evidence="8" id="KW-0472">Membrane</keyword>
<dbReference type="InterPro" id="IPR011650">
    <property type="entry name" value="Peptidase_M20_dimer"/>
</dbReference>
<evidence type="ECO:0000313" key="10">
    <source>
        <dbReference type="EMBL" id="OCB85474.1"/>
    </source>
</evidence>
<dbReference type="Gene3D" id="3.40.630.10">
    <property type="entry name" value="Zn peptidases"/>
    <property type="match status" value="1"/>
</dbReference>
<protein>
    <submittedName>
        <fullName evidence="10">Zn-dependent exopeptidase</fullName>
    </submittedName>
</protein>
<evidence type="ECO:0000313" key="11">
    <source>
        <dbReference type="Proteomes" id="UP000757232"/>
    </source>
</evidence>
<dbReference type="GO" id="GO:0004181">
    <property type="term" value="F:metallocarboxypeptidase activity"/>
    <property type="evidence" value="ECO:0007669"/>
    <property type="project" value="InterPro"/>
</dbReference>
<dbReference type="Gene3D" id="3.30.70.360">
    <property type="match status" value="1"/>
</dbReference>
<dbReference type="PANTHER" id="PTHR45962">
    <property type="entry name" value="N-FATTY-ACYL-AMINO ACID SYNTHASE/HYDROLASE PM20D1"/>
    <property type="match status" value="1"/>
</dbReference>
<dbReference type="GO" id="GO:0051603">
    <property type="term" value="P:proteolysis involved in protein catabolic process"/>
    <property type="evidence" value="ECO:0007669"/>
    <property type="project" value="TreeGrafter"/>
</dbReference>
<dbReference type="CDD" id="cd05674">
    <property type="entry name" value="M20_yscS"/>
    <property type="match status" value="1"/>
</dbReference>
<feature type="binding site" evidence="7">
    <location>
        <position position="225"/>
    </location>
    <ligand>
        <name>Zn(2+)</name>
        <dbReference type="ChEBI" id="CHEBI:29105"/>
        <label>2</label>
    </ligand>
</feature>
<dbReference type="InterPro" id="IPR047177">
    <property type="entry name" value="Pept_M20A"/>
</dbReference>
<dbReference type="Pfam" id="PF07687">
    <property type="entry name" value="M20_dimer"/>
    <property type="match status" value="1"/>
</dbReference>
<feature type="binding site" evidence="7">
    <location>
        <position position="190"/>
    </location>
    <ligand>
        <name>Zn(2+)</name>
        <dbReference type="ChEBI" id="CHEBI:29105"/>
        <label>2</label>
    </ligand>
</feature>
<keyword evidence="8" id="KW-1133">Transmembrane helix</keyword>
<evidence type="ECO:0000256" key="4">
    <source>
        <dbReference type="ARBA" id="ARBA00022801"/>
    </source>
</evidence>
<keyword evidence="4" id="KW-0378">Hydrolase</keyword>
<evidence type="ECO:0000256" key="8">
    <source>
        <dbReference type="SAM" id="Phobius"/>
    </source>
</evidence>
<dbReference type="InterPro" id="IPR036264">
    <property type="entry name" value="Bact_exopeptidase_dim_dom"/>
</dbReference>
<evidence type="ECO:0000259" key="9">
    <source>
        <dbReference type="Pfam" id="PF07687"/>
    </source>
</evidence>
<dbReference type="Pfam" id="PF01546">
    <property type="entry name" value="Peptidase_M20"/>
    <property type="match status" value="1"/>
</dbReference>
<keyword evidence="3 7" id="KW-0479">Metal-binding</keyword>
<dbReference type="PROSITE" id="PS00759">
    <property type="entry name" value="ARGE_DAPE_CPG2_2"/>
    <property type="match status" value="1"/>
</dbReference>
<evidence type="ECO:0000256" key="2">
    <source>
        <dbReference type="ARBA" id="ARBA00022670"/>
    </source>
</evidence>
<sequence>MVDSKGAHGLLDSNLTEHECNANAPGKKRNLGLRLVGLAILSACFLNVLGSNVRSALGPNKLKLDDGDSVSDNILEGTSVCPRVEPKEPSAHKELFQELDDLFRTDDFRLHAYESLGGAVRVPTETQDEEKPPGEDPEQWKPFEELHAYLKSRFPLMHSNLTVSKANSFSLMFHWQGSDESLKPILLTSHQDVVPVEPETASQWVHPPFSGYFDGEYIWGRGSCDDKSGLIASMTAVETLLSAGFQPERSIVLAMGIDEERGGAYGATAIRDYLLKVYGENSFSILVDEGGGYSERFGAIVSTPAVAEKGKLDVRMQVSTPGGHSSRPPKHTSIGMLSRLITELEANPHPTNLRRNGTFYQQVQCLAEHSPSISSSLRKLVKTSLNDDKALAELETKLEKVFPEYGPSTGTTQAVDIIHGGVKSNALPEQVHAIVNHRIADYSSVSVLEDRFASIVSPLAKKFNLSVDAFGNDRLSYPLESSFGQLVLSDAFDSALDPAPVTPTFGNGPWELLSGSILFTFTTNQRSAKSAETYFVAPGLSLGNTDTRYYWNLTKHIFRYGHLGASDRNNGAHTVNEAVRAEGFVELIRFFTVLILNSDKTDLLD</sequence>
<feature type="binding site" evidence="7">
    <location>
        <position position="573"/>
    </location>
    <ligand>
        <name>Zn(2+)</name>
        <dbReference type="ChEBI" id="CHEBI:29105"/>
        <label>1</label>
    </ligand>
</feature>
<evidence type="ECO:0000256" key="7">
    <source>
        <dbReference type="PIRSR" id="PIRSR037217-2"/>
    </source>
</evidence>
<feature type="domain" description="Peptidase M20 dimerisation" evidence="9">
    <location>
        <begin position="306"/>
        <end position="462"/>
    </location>
</feature>
<dbReference type="GO" id="GO:0046872">
    <property type="term" value="F:metal ion binding"/>
    <property type="evidence" value="ECO:0007669"/>
    <property type="project" value="UniProtKB-KW"/>
</dbReference>
<dbReference type="Proteomes" id="UP000757232">
    <property type="component" value="Unassembled WGS sequence"/>
</dbReference>
<keyword evidence="11" id="KW-1185">Reference proteome</keyword>
<proteinExistence type="inferred from homology"/>
<feature type="transmembrane region" description="Helical" evidence="8">
    <location>
        <begin position="31"/>
        <end position="50"/>
    </location>
</feature>
<dbReference type="SUPFAM" id="SSF53187">
    <property type="entry name" value="Zn-dependent exopeptidases"/>
    <property type="match status" value="1"/>
</dbReference>
<keyword evidence="5 7" id="KW-0862">Zinc</keyword>
<accession>A0A9Q5N9J7</accession>
<comment type="similarity">
    <text evidence="1">Belongs to the peptidase M20A family.</text>
</comment>
<feature type="binding site" evidence="7">
    <location>
        <position position="260"/>
    </location>
    <ligand>
        <name>Zn(2+)</name>
        <dbReference type="ChEBI" id="CHEBI:29105"/>
        <label>1</label>
    </ligand>
</feature>
<dbReference type="AlphaFoldDB" id="A0A9Q5N9J7"/>
<evidence type="ECO:0000256" key="3">
    <source>
        <dbReference type="ARBA" id="ARBA00022723"/>
    </source>
</evidence>
<feature type="active site" evidence="6">
    <location>
        <position position="192"/>
    </location>
</feature>
<reference evidence="10" key="1">
    <citation type="submission" date="2016-06" db="EMBL/GenBank/DDBJ databases">
        <title>Draft Genome sequence of the fungus Inonotus baumii.</title>
        <authorList>
            <person name="Zhu H."/>
            <person name="Lin W."/>
        </authorList>
    </citation>
    <scope>NUCLEOTIDE SEQUENCE</scope>
    <source>
        <strain evidence="10">821</strain>
    </source>
</reference>
<dbReference type="OrthoDB" id="3064516at2759"/>
<feature type="binding site" evidence="7">
    <location>
        <position position="288"/>
    </location>
    <ligand>
        <name>Zn(2+)</name>
        <dbReference type="ChEBI" id="CHEBI:29105"/>
        <label>2</label>
    </ligand>
</feature>
<dbReference type="InterPro" id="IPR017141">
    <property type="entry name" value="Pept_M20_carboxypep"/>
</dbReference>
<name>A0A9Q5N9J7_SANBA</name>
<comment type="caution">
    <text evidence="10">The sequence shown here is derived from an EMBL/GenBank/DDBJ whole genome shotgun (WGS) entry which is preliminary data.</text>
</comment>
<dbReference type="InterPro" id="IPR001261">
    <property type="entry name" value="ArgE/DapE_CS"/>
</dbReference>
<dbReference type="PIRSF" id="PIRSF037217">
    <property type="entry name" value="Carboxypeptidase_S"/>
    <property type="match status" value="1"/>
</dbReference>